<evidence type="ECO:0000256" key="5">
    <source>
        <dbReference type="ARBA" id="ARBA00019404"/>
    </source>
</evidence>
<evidence type="ECO:0000256" key="8">
    <source>
        <dbReference type="ARBA" id="ARBA00022679"/>
    </source>
</evidence>
<evidence type="ECO:0000259" key="18">
    <source>
        <dbReference type="PROSITE" id="PS51185"/>
    </source>
</evidence>
<evidence type="ECO:0000256" key="15">
    <source>
        <dbReference type="ARBA" id="ARBA00049523"/>
    </source>
</evidence>
<dbReference type="GO" id="GO:0004820">
    <property type="term" value="F:glycine-tRNA ligase activity"/>
    <property type="evidence" value="ECO:0007669"/>
    <property type="project" value="UniProtKB-EC"/>
</dbReference>
<evidence type="ECO:0000256" key="14">
    <source>
        <dbReference type="ARBA" id="ARBA00048436"/>
    </source>
</evidence>
<evidence type="ECO:0000256" key="9">
    <source>
        <dbReference type="ARBA" id="ARBA00022741"/>
    </source>
</evidence>
<dbReference type="SUPFAM" id="SSF52954">
    <property type="entry name" value="Class II aaRS ABD-related"/>
    <property type="match status" value="1"/>
</dbReference>
<dbReference type="InterPro" id="IPR045864">
    <property type="entry name" value="aa-tRNA-synth_II/BPL/LPL"/>
</dbReference>
<evidence type="ECO:0000256" key="13">
    <source>
        <dbReference type="ARBA" id="ARBA00030057"/>
    </source>
</evidence>
<feature type="domain" description="WHEP-TRS" evidence="18">
    <location>
        <begin position="73"/>
        <end position="129"/>
    </location>
</feature>
<evidence type="ECO:0000256" key="1">
    <source>
        <dbReference type="ARBA" id="ARBA00004496"/>
    </source>
</evidence>
<dbReference type="SUPFAM" id="SSF55681">
    <property type="entry name" value="Class II aaRS and biotin synthetases"/>
    <property type="match status" value="1"/>
</dbReference>
<evidence type="ECO:0000256" key="10">
    <source>
        <dbReference type="ARBA" id="ARBA00022840"/>
    </source>
</evidence>
<keyword evidence="20" id="KW-1185">Reference proteome</keyword>
<dbReference type="AlphaFoldDB" id="A0A8C7E201"/>
<dbReference type="GO" id="GO:0070150">
    <property type="term" value="P:mitochondrial glycyl-tRNA aminoacylation"/>
    <property type="evidence" value="ECO:0007669"/>
    <property type="project" value="TreeGrafter"/>
</dbReference>
<dbReference type="Pfam" id="PF03129">
    <property type="entry name" value="HGTP_anticodon"/>
    <property type="match status" value="1"/>
</dbReference>
<dbReference type="CDD" id="cd00774">
    <property type="entry name" value="GlyRS-like_core"/>
    <property type="match status" value="1"/>
</dbReference>
<dbReference type="PANTHER" id="PTHR10745">
    <property type="entry name" value="GLYCYL-TRNA SYNTHETASE/DNA POLYMERASE SUBUNIT GAMMA-2"/>
    <property type="match status" value="1"/>
</dbReference>
<dbReference type="SMART" id="SM00991">
    <property type="entry name" value="WHEP-TRS"/>
    <property type="match status" value="1"/>
</dbReference>
<keyword evidence="11" id="KW-0648">Protein biosynthesis</keyword>
<dbReference type="Ensembl" id="ENSNNAT00000018828.1">
    <property type="protein sequence ID" value="ENSNNAP00000017932.1"/>
    <property type="gene ID" value="ENSNNAG00000011987.1"/>
</dbReference>
<dbReference type="GO" id="GO:0016740">
    <property type="term" value="F:transferase activity"/>
    <property type="evidence" value="ECO:0007669"/>
    <property type="project" value="UniProtKB-KW"/>
</dbReference>
<keyword evidence="6" id="KW-0963">Cytoplasm</keyword>
<dbReference type="PANTHER" id="PTHR10745:SF0">
    <property type="entry name" value="GLYCINE--TRNA LIGASE"/>
    <property type="match status" value="1"/>
</dbReference>
<organism evidence="19 20">
    <name type="scientific">Naja naja</name>
    <name type="common">Indian cobra</name>
    <dbReference type="NCBI Taxonomy" id="35670"/>
    <lineage>
        <taxon>Eukaryota</taxon>
        <taxon>Metazoa</taxon>
        <taxon>Chordata</taxon>
        <taxon>Craniata</taxon>
        <taxon>Vertebrata</taxon>
        <taxon>Euteleostomi</taxon>
        <taxon>Lepidosauria</taxon>
        <taxon>Squamata</taxon>
        <taxon>Bifurcata</taxon>
        <taxon>Unidentata</taxon>
        <taxon>Episquamata</taxon>
        <taxon>Toxicofera</taxon>
        <taxon>Serpentes</taxon>
        <taxon>Colubroidea</taxon>
        <taxon>Elapidae</taxon>
        <taxon>Elapinae</taxon>
        <taxon>Naja</taxon>
    </lineage>
</organism>
<dbReference type="GeneTree" id="ENSGT00940000153759"/>
<accession>A0A8C7E201</accession>
<evidence type="ECO:0000256" key="11">
    <source>
        <dbReference type="ARBA" id="ARBA00022917"/>
    </source>
</evidence>
<dbReference type="Gene3D" id="3.30.930.10">
    <property type="entry name" value="Bira Bifunctional Protein, Domain 2"/>
    <property type="match status" value="2"/>
</dbReference>
<dbReference type="Gene3D" id="3.30.720.200">
    <property type="match status" value="1"/>
</dbReference>
<dbReference type="InterPro" id="IPR027031">
    <property type="entry name" value="Gly-tRNA_synthase/POLG2"/>
</dbReference>
<dbReference type="Gene3D" id="3.40.50.800">
    <property type="entry name" value="Anticodon-binding domain"/>
    <property type="match status" value="1"/>
</dbReference>
<proteinExistence type="inferred from homology"/>
<dbReference type="Gene3D" id="1.10.287.10">
    <property type="entry name" value="S15/NS1, RNA-binding"/>
    <property type="match status" value="1"/>
</dbReference>
<dbReference type="InterPro" id="IPR033731">
    <property type="entry name" value="GlyRS-like_core"/>
</dbReference>
<dbReference type="FunFam" id="3.40.50.800:FF:000004">
    <property type="entry name" value="Glycine--tRNA ligase 2"/>
    <property type="match status" value="1"/>
</dbReference>
<dbReference type="FunFam" id="1.10.287.10:FF:000007">
    <property type="entry name" value="Glycyl-tRNA synthetase"/>
    <property type="match status" value="1"/>
</dbReference>
<evidence type="ECO:0000256" key="7">
    <source>
        <dbReference type="ARBA" id="ARBA00022598"/>
    </source>
</evidence>
<dbReference type="FunFam" id="3.30.930.10:FF:000158">
    <property type="entry name" value="Glycyl-tRNA synthetase"/>
    <property type="match status" value="1"/>
</dbReference>
<dbReference type="OrthoDB" id="57698at2759"/>
<evidence type="ECO:0000313" key="19">
    <source>
        <dbReference type="Ensembl" id="ENSNNAP00000017932.1"/>
    </source>
</evidence>
<feature type="region of interest" description="Disordered" evidence="16">
    <location>
        <begin position="39"/>
        <end position="66"/>
    </location>
</feature>
<dbReference type="Pfam" id="PF00458">
    <property type="entry name" value="WHEP-TRS"/>
    <property type="match status" value="1"/>
</dbReference>
<keyword evidence="9" id="KW-0547">Nucleotide-binding</keyword>
<dbReference type="PROSITE" id="PS51185">
    <property type="entry name" value="WHEP_TRS_2"/>
    <property type="match status" value="1"/>
</dbReference>
<dbReference type="CDD" id="cd00858">
    <property type="entry name" value="GlyRS_anticodon"/>
    <property type="match status" value="1"/>
</dbReference>
<dbReference type="FunFam" id="3.30.930.10:FF:000010">
    <property type="entry name" value="Glycyl-tRNA synthetase 1"/>
    <property type="match status" value="1"/>
</dbReference>
<evidence type="ECO:0000259" key="17">
    <source>
        <dbReference type="PROSITE" id="PS50862"/>
    </source>
</evidence>
<evidence type="ECO:0000256" key="16">
    <source>
        <dbReference type="SAM" id="MobiDB-lite"/>
    </source>
</evidence>
<evidence type="ECO:0000256" key="2">
    <source>
        <dbReference type="ARBA" id="ARBA00008226"/>
    </source>
</evidence>
<comment type="catalytic activity">
    <reaction evidence="14">
        <text>2 ATP + H(+) = P(1),P(4)-bis(5'-adenosyl) tetraphosphate + diphosphate</text>
        <dbReference type="Rhea" id="RHEA:34935"/>
        <dbReference type="ChEBI" id="CHEBI:15378"/>
        <dbReference type="ChEBI" id="CHEBI:30616"/>
        <dbReference type="ChEBI" id="CHEBI:33019"/>
        <dbReference type="ChEBI" id="CHEBI:58141"/>
    </reaction>
    <physiologicalReaction direction="left-to-right" evidence="14">
        <dbReference type="Rhea" id="RHEA:34936"/>
    </physiologicalReaction>
</comment>
<dbReference type="Gene3D" id="3.30.40.230">
    <property type="match status" value="1"/>
</dbReference>
<sequence>MPWPFSVAVGRLISNRSNSSSTTRLLAALLPGASLHTARSFSSSASPRPRSRRPTQPYPGPSASMDGPAAEALLAPLRQAVRQQGELVRKLKDEEAPQMDVDKAVAELKARKSILEAREVKMEDTLKRRFFYDRAFSIYGGVSGLYDFGPVGCALKNNIIQTWRQHFIQEEQIFEIDCTMLTPEAVLKTSGHVDRFADFMVKDAHLQKLMSDKKCTVEKKMEMENVITQLDNYKQEQLADLFVNYNIGNSFRNEISPRSGLIRVREFTMAEIEHFVDPSEKCHPKFQNVADLHILLYSAKAQTSGQPVRVMRLGDAVEQGVINNSVLGYFIGRIYLYLIKVGISPEKLRFRQHMENEMAHYACDCWDAESKTSYGWIEIVGCADRSCYDLSCHARTTKVPLVAEKLLKEPRIANMVQFEANKGAIGKAYKKDAKLVLEYLATCDECYISEMEMQLSEKGEFTIETEGKTFQVTKNMVNVKRFQKTLHVEEIVPNVIEPSFGLGRIMYTIFEHTFHIREEDEQRTYFSFPAVVAPFKCSVLPLSQNQEFIPFVKELSEALTRNGVSHKVDDSSGSIGRRYARTDEIGVAFGITVDFDTVNKKPHTATLRDRDSMRQIRAETSELPVLVGDLANGNITWADVEAKYPPFEGQESGKKDAMEV</sequence>
<keyword evidence="12" id="KW-0030">Aminoacyl-tRNA synthetase</keyword>
<protein>
    <recommendedName>
        <fullName evidence="5">Glycine--tRNA ligase</fullName>
        <ecNumber evidence="4">6.1.1.14</ecNumber>
    </recommendedName>
    <alternativeName>
        <fullName evidence="13">Diadenosine tetraphosphate synthetase</fullName>
    </alternativeName>
</protein>
<reference evidence="19" key="2">
    <citation type="submission" date="2025-09" db="UniProtKB">
        <authorList>
            <consortium name="Ensembl"/>
        </authorList>
    </citation>
    <scope>IDENTIFICATION</scope>
</reference>
<name>A0A8C7E201_NAJNA</name>
<dbReference type="OMA" id="CIGKSYR"/>
<dbReference type="InterPro" id="IPR002315">
    <property type="entry name" value="tRNA-synt_gly"/>
</dbReference>
<dbReference type="PRINTS" id="PR01043">
    <property type="entry name" value="TRNASYNTHGLY"/>
</dbReference>
<evidence type="ECO:0000256" key="12">
    <source>
        <dbReference type="ARBA" id="ARBA00023146"/>
    </source>
</evidence>
<feature type="domain" description="Aminoacyl-transfer RNA synthetases class-II family profile" evidence="17">
    <location>
        <begin position="121"/>
        <end position="529"/>
    </location>
</feature>
<evidence type="ECO:0000313" key="20">
    <source>
        <dbReference type="Proteomes" id="UP000694559"/>
    </source>
</evidence>
<keyword evidence="7" id="KW-0436">Ligase</keyword>
<comment type="catalytic activity">
    <reaction evidence="15">
        <text>tRNA(Gly) + glycine + ATP = glycyl-tRNA(Gly) + AMP + diphosphate</text>
        <dbReference type="Rhea" id="RHEA:16013"/>
        <dbReference type="Rhea" id="RHEA-COMP:9664"/>
        <dbReference type="Rhea" id="RHEA-COMP:9683"/>
        <dbReference type="ChEBI" id="CHEBI:30616"/>
        <dbReference type="ChEBI" id="CHEBI:33019"/>
        <dbReference type="ChEBI" id="CHEBI:57305"/>
        <dbReference type="ChEBI" id="CHEBI:78442"/>
        <dbReference type="ChEBI" id="CHEBI:78522"/>
        <dbReference type="ChEBI" id="CHEBI:456215"/>
        <dbReference type="EC" id="6.1.1.14"/>
    </reaction>
    <physiologicalReaction direction="left-to-right" evidence="15">
        <dbReference type="Rhea" id="RHEA:16014"/>
    </physiologicalReaction>
</comment>
<dbReference type="InterPro" id="IPR004154">
    <property type="entry name" value="Anticodon-bd"/>
</dbReference>
<dbReference type="EC" id="6.1.1.14" evidence="4"/>
<dbReference type="InterPro" id="IPR000738">
    <property type="entry name" value="WHEP-TRS_dom"/>
</dbReference>
<comment type="subunit">
    <text evidence="3">Homodimer.</text>
</comment>
<dbReference type="InterPro" id="IPR036621">
    <property type="entry name" value="Anticodon-bd_dom_sf"/>
</dbReference>
<dbReference type="InterPro" id="IPR006195">
    <property type="entry name" value="aa-tRNA-synth_II"/>
</dbReference>
<evidence type="ECO:0000256" key="4">
    <source>
        <dbReference type="ARBA" id="ARBA00012829"/>
    </source>
</evidence>
<reference evidence="19" key="1">
    <citation type="submission" date="2025-08" db="UniProtKB">
        <authorList>
            <consortium name="Ensembl"/>
        </authorList>
    </citation>
    <scope>IDENTIFICATION</scope>
</reference>
<keyword evidence="8" id="KW-0808">Transferase</keyword>
<keyword evidence="10" id="KW-0067">ATP-binding</keyword>
<evidence type="ECO:0000256" key="6">
    <source>
        <dbReference type="ARBA" id="ARBA00022490"/>
    </source>
</evidence>
<dbReference type="GO" id="GO:0005524">
    <property type="term" value="F:ATP binding"/>
    <property type="evidence" value="ECO:0007669"/>
    <property type="project" value="UniProtKB-KW"/>
</dbReference>
<dbReference type="SUPFAM" id="SSF47060">
    <property type="entry name" value="S15/NS1 RNA-binding domain"/>
    <property type="match status" value="1"/>
</dbReference>
<dbReference type="PROSITE" id="PS50862">
    <property type="entry name" value="AA_TRNA_LIGASE_II"/>
    <property type="match status" value="1"/>
</dbReference>
<comment type="subcellular location">
    <subcellularLocation>
        <location evidence="1">Cytoplasm</location>
    </subcellularLocation>
</comment>
<dbReference type="Proteomes" id="UP000694559">
    <property type="component" value="Unplaced"/>
</dbReference>
<feature type="compositionally biased region" description="Low complexity" evidence="16">
    <location>
        <begin position="39"/>
        <end position="48"/>
    </location>
</feature>
<evidence type="ECO:0000256" key="3">
    <source>
        <dbReference type="ARBA" id="ARBA00011738"/>
    </source>
</evidence>
<dbReference type="GO" id="GO:0005739">
    <property type="term" value="C:mitochondrion"/>
    <property type="evidence" value="ECO:0007669"/>
    <property type="project" value="TreeGrafter"/>
</dbReference>
<comment type="similarity">
    <text evidence="2">Belongs to the class-II aminoacyl-tRNA synthetase family.</text>
</comment>
<dbReference type="FunFam" id="3.30.720.200:FF:000001">
    <property type="entry name" value="Glycine--tRNA ligase 2"/>
    <property type="match status" value="1"/>
</dbReference>
<dbReference type="InterPro" id="IPR009068">
    <property type="entry name" value="uS15_NS1_RNA-bd_sf"/>
</dbReference>
<dbReference type="NCBIfam" id="TIGR00389">
    <property type="entry name" value="glyS_dimeric"/>
    <property type="match status" value="1"/>
</dbReference>